<evidence type="ECO:0000313" key="5">
    <source>
        <dbReference type="Proteomes" id="UP001056012"/>
    </source>
</evidence>
<feature type="transmembrane region" description="Helical" evidence="2">
    <location>
        <begin position="78"/>
        <end position="98"/>
    </location>
</feature>
<feature type="transmembrane region" description="Helical" evidence="2">
    <location>
        <begin position="7"/>
        <end position="24"/>
    </location>
</feature>
<dbReference type="Pfam" id="PF24883">
    <property type="entry name" value="NPHP3_N"/>
    <property type="match status" value="1"/>
</dbReference>
<name>A0A9Q8Z1E9_CURCL</name>
<evidence type="ECO:0000313" key="4">
    <source>
        <dbReference type="EMBL" id="USP74161.1"/>
    </source>
</evidence>
<keyword evidence="2" id="KW-0812">Transmembrane</keyword>
<dbReference type="OrthoDB" id="427518at2759"/>
<dbReference type="InterPro" id="IPR056884">
    <property type="entry name" value="NPHP3-like_N"/>
</dbReference>
<evidence type="ECO:0000256" key="1">
    <source>
        <dbReference type="ARBA" id="ARBA00022737"/>
    </source>
</evidence>
<dbReference type="Proteomes" id="UP001056012">
    <property type="component" value="Chromosome 1"/>
</dbReference>
<dbReference type="EMBL" id="CP089274">
    <property type="protein sequence ID" value="USP74161.1"/>
    <property type="molecule type" value="Genomic_DNA"/>
</dbReference>
<keyword evidence="2" id="KW-1133">Transmembrane helix</keyword>
<keyword evidence="2" id="KW-0472">Membrane</keyword>
<feature type="transmembrane region" description="Helical" evidence="2">
    <location>
        <begin position="148"/>
        <end position="168"/>
    </location>
</feature>
<dbReference type="PANTHER" id="PTHR10039:SF5">
    <property type="entry name" value="NACHT DOMAIN-CONTAINING PROTEIN"/>
    <property type="match status" value="1"/>
</dbReference>
<evidence type="ECO:0000259" key="3">
    <source>
        <dbReference type="Pfam" id="PF24883"/>
    </source>
</evidence>
<dbReference type="Gene3D" id="3.40.50.300">
    <property type="entry name" value="P-loop containing nucleotide triphosphate hydrolases"/>
    <property type="match status" value="1"/>
</dbReference>
<feature type="transmembrane region" description="Helical" evidence="2">
    <location>
        <begin position="180"/>
        <end position="198"/>
    </location>
</feature>
<feature type="transmembrane region" description="Helical" evidence="2">
    <location>
        <begin position="44"/>
        <end position="66"/>
    </location>
</feature>
<dbReference type="InterPro" id="IPR029058">
    <property type="entry name" value="AB_hydrolase_fold"/>
</dbReference>
<sequence length="1336" mass="150837">MEGIVSVLHVFGFFAFITVLWVMGPCSDNDMWTKFEDPSGWGSTSLATLVGILAPILTLGGVDLAIQLAEEVPPGWDIPINSVTVTFIITSLLCLIVVGSTVAFNIMVSLSAITISVPNLIFISCIFRKRLHGEPLLPSRFDLGNAGLTVNAIALCKLIMALIFIAFPSVLDPSQIEMKWSSLMFGSFVVFAMGYYYVFGRHNYKGPVDCFGKRYKENGSAETNVSCFWPFDFLPRDFDTVRIFTYGYDSSPTHWYKGATTQMTIDQHTQTMLQKISDHRVHCPTRPIIFVAHSLGGILVKNMIIESRKYAELDGNSMLFDIARSCHAIIFFGTPHRGASSAELGSMVANVVGVLPAGPSVYKGILRNLEPDSEKLVSIMKDFNDILTRNVPASEKIQIYSFQEGKGYSRITIFDHKVVPDGSSIFNIGRGIERSSFIPSNHMDMCRFKSQKDSGYVDFKAALTSYLRSIAEKKKVVKAQREQERSVQDVLSGLDFHERVIRNQQLAEIQAKNETFEWIWNSEFKSWLQSNAPLFWISGKPASGKSTLMHHLSSNQKVSELLTSSTNKSWAIVYHFFDFRAGAGLRNNFDGFMRSLVLQLCLRFEECRTRLGSQFKVSVSDLESQRWSKTDLQSALETVLQATSSPIFLLVDGLDEFEGDKYQLCTTLKKISLRTKVCIASRPDPPYPDAFQNVPTIKMDRLNGPGIFSFVNDTLEGFWTPTDTTNRQKLRTIAEDISIRAKGVFLWARFAVTEVLHGQTRGEEPADLQQRLSQVPDELKDIYRRIFQRRTPTEKAMTSRVLLLILHARETLTIGQICIALLLTTTPKKEVYSQPLALPELASYQNFRKKVLVSAGGVLETLETGKTQSEKNAPYETVVIIHRTVESYLQQGGWKDLDANETDIYRPHYLIMRACVGALQEKRAEINSGVLLDRLLSRPSSAASRESDIRSIPVERNPFYKSFRACFKKHRQEPTGPFYDLFAYAVMFLPEHAEGFEETGSSSYPYIKDVLSNAYADAHEFAWSDRTCHYCGWGNGSEVNGCVDPALCLAIFHGIGRFVEESLTPENSKMWGYLERRVSNSSQHPLWRYLKTRIVYNSQRSANMIPRHELLRPSRVPDNVGLTVVAVHAASRLGRTAILKTCLAYDPFVEDSVFRRALIDAPLEAVQILLDHGKTTSLQLVFKSRVDLGFYDFEDEELKRPVCFRPLWDVAKRDEMPGIEELIDTFLRRGEEINGQCGPGGTAIHSFFRNAAYCHRYERTVLEAFLRKGADINAIGPYGTPLEYLWMLTRNVSPRLKTKYKRKIRLAIDGLIELGGVNCKKDPNGRIPTVEEMRAW</sequence>
<dbReference type="InterPro" id="IPR027417">
    <property type="entry name" value="P-loop_NTPase"/>
</dbReference>
<proteinExistence type="predicted"/>
<keyword evidence="5" id="KW-1185">Reference proteome</keyword>
<dbReference type="Gene3D" id="1.25.40.20">
    <property type="entry name" value="Ankyrin repeat-containing domain"/>
    <property type="match status" value="1"/>
</dbReference>
<feature type="domain" description="Nephrocystin 3-like N-terminal" evidence="3">
    <location>
        <begin position="515"/>
        <end position="682"/>
    </location>
</feature>
<dbReference type="SUPFAM" id="SSF48403">
    <property type="entry name" value="Ankyrin repeat"/>
    <property type="match status" value="1"/>
</dbReference>
<accession>A0A9Q8Z1E9</accession>
<gene>
    <name evidence="4" type="ORF">yc1106_01435</name>
</gene>
<dbReference type="VEuPathDB" id="FungiDB:yc1106_01435"/>
<organism evidence="4 5">
    <name type="scientific">Curvularia clavata</name>
    <dbReference type="NCBI Taxonomy" id="95742"/>
    <lineage>
        <taxon>Eukaryota</taxon>
        <taxon>Fungi</taxon>
        <taxon>Dikarya</taxon>
        <taxon>Ascomycota</taxon>
        <taxon>Pezizomycotina</taxon>
        <taxon>Dothideomycetes</taxon>
        <taxon>Pleosporomycetidae</taxon>
        <taxon>Pleosporales</taxon>
        <taxon>Pleosporineae</taxon>
        <taxon>Pleosporaceae</taxon>
        <taxon>Curvularia</taxon>
    </lineage>
</organism>
<dbReference type="InterPro" id="IPR036770">
    <property type="entry name" value="Ankyrin_rpt-contain_sf"/>
</dbReference>
<protein>
    <recommendedName>
        <fullName evidence="3">Nephrocystin 3-like N-terminal domain-containing protein</fullName>
    </recommendedName>
</protein>
<dbReference type="PANTHER" id="PTHR10039">
    <property type="entry name" value="AMELOGENIN"/>
    <property type="match status" value="1"/>
</dbReference>
<evidence type="ECO:0000256" key="2">
    <source>
        <dbReference type="SAM" id="Phobius"/>
    </source>
</evidence>
<dbReference type="SUPFAM" id="SSF52540">
    <property type="entry name" value="P-loop containing nucleoside triphosphate hydrolases"/>
    <property type="match status" value="1"/>
</dbReference>
<feature type="transmembrane region" description="Helical" evidence="2">
    <location>
        <begin position="104"/>
        <end position="127"/>
    </location>
</feature>
<dbReference type="Gene3D" id="3.40.50.1820">
    <property type="entry name" value="alpha/beta hydrolase"/>
    <property type="match status" value="1"/>
</dbReference>
<reference evidence="4" key="1">
    <citation type="submission" date="2021-12" db="EMBL/GenBank/DDBJ databases">
        <title>Curvularia clavata genome.</title>
        <authorList>
            <person name="Cao Y."/>
        </authorList>
    </citation>
    <scope>NUCLEOTIDE SEQUENCE</scope>
    <source>
        <strain evidence="4">Yc1106</strain>
    </source>
</reference>
<keyword evidence="1" id="KW-0677">Repeat</keyword>
<dbReference type="SUPFAM" id="SSF53474">
    <property type="entry name" value="alpha/beta-Hydrolases"/>
    <property type="match status" value="1"/>
</dbReference>